<dbReference type="Pfam" id="PF00364">
    <property type="entry name" value="Biotin_lipoyl"/>
    <property type="match status" value="1"/>
</dbReference>
<dbReference type="GO" id="GO:0003989">
    <property type="term" value="F:acetyl-CoA carboxylase activity"/>
    <property type="evidence" value="ECO:0007669"/>
    <property type="project" value="InterPro"/>
</dbReference>
<dbReference type="EMBL" id="JACIDX010000015">
    <property type="protein sequence ID" value="MBB3956615.1"/>
    <property type="molecule type" value="Genomic_DNA"/>
</dbReference>
<comment type="caution">
    <text evidence="6">The sequence shown here is derived from an EMBL/GenBank/DDBJ whole genome shotgun (WGS) entry which is preliminary data.</text>
</comment>
<dbReference type="RefSeq" id="WP_183627481.1">
    <property type="nucleotide sequence ID" value="NZ_JACIDX010000015.1"/>
</dbReference>
<gene>
    <name evidence="6" type="ORF">GGR38_003581</name>
</gene>
<comment type="pathway">
    <text evidence="4">Lipid metabolism; fatty acid biosynthesis.</text>
</comment>
<feature type="domain" description="Lipoyl-binding" evidence="5">
    <location>
        <begin position="63"/>
        <end position="149"/>
    </location>
</feature>
<dbReference type="UniPathway" id="UPA00094"/>
<evidence type="ECO:0000259" key="5">
    <source>
        <dbReference type="PROSITE" id="PS50968"/>
    </source>
</evidence>
<keyword evidence="4" id="KW-0444">Lipid biosynthesis</keyword>
<reference evidence="6 7" key="1">
    <citation type="submission" date="2020-08" db="EMBL/GenBank/DDBJ databases">
        <title>Genomic Encyclopedia of Type Strains, Phase IV (KMG-IV): sequencing the most valuable type-strain genomes for metagenomic binning, comparative biology and taxonomic classification.</title>
        <authorList>
            <person name="Goeker M."/>
        </authorList>
    </citation>
    <scope>NUCLEOTIDE SEQUENCE [LARGE SCALE GENOMIC DNA]</scope>
    <source>
        <strain evidence="6 7">DSM 27057</strain>
    </source>
</reference>
<evidence type="ECO:0000256" key="2">
    <source>
        <dbReference type="ARBA" id="ARBA00017562"/>
    </source>
</evidence>
<dbReference type="Gene3D" id="2.40.50.100">
    <property type="match status" value="1"/>
</dbReference>
<dbReference type="InterPro" id="IPR001249">
    <property type="entry name" value="AcCoA_biotinCC"/>
</dbReference>
<dbReference type="GO" id="GO:0009317">
    <property type="term" value="C:acetyl-CoA carboxylase complex"/>
    <property type="evidence" value="ECO:0007669"/>
    <property type="project" value="InterPro"/>
</dbReference>
<dbReference type="SUPFAM" id="SSF51230">
    <property type="entry name" value="Single hybrid motif"/>
    <property type="match status" value="1"/>
</dbReference>
<dbReference type="CDD" id="cd06850">
    <property type="entry name" value="biotinyl_domain"/>
    <property type="match status" value="1"/>
</dbReference>
<evidence type="ECO:0000256" key="4">
    <source>
        <dbReference type="RuleBase" id="RU364072"/>
    </source>
</evidence>
<keyword evidence="4" id="KW-0443">Lipid metabolism</keyword>
<keyword evidence="3 4" id="KW-0092">Biotin</keyword>
<sequence>MSGPFLSPEDVGDIVAILDGSDYSELDIATARFRLKVRRDGDGGGWSQEWQWAAQHAPTQTASTAAPDTPEGLVAICAPLPGTFYRAPAPGAAPFVEVGSQVQPDTVVGIVETMKLMNPVHAGAAGEVVAFVAGNAEAIGHGAALIHIRPAA</sequence>
<dbReference type="Proteomes" id="UP000548867">
    <property type="component" value="Unassembled WGS sequence"/>
</dbReference>
<comment type="function">
    <text evidence="1 4">This protein is a component of the acetyl coenzyme A carboxylase complex; first, biotin carboxylase catalyzes the carboxylation of the carrier protein and then the transcarboxylase transfers the carboxyl group to form malonyl-CoA.</text>
</comment>
<evidence type="ECO:0000256" key="1">
    <source>
        <dbReference type="ARBA" id="ARBA00003761"/>
    </source>
</evidence>
<dbReference type="PANTHER" id="PTHR45266:SF3">
    <property type="entry name" value="OXALOACETATE DECARBOXYLASE ALPHA CHAIN"/>
    <property type="match status" value="1"/>
</dbReference>
<keyword evidence="4" id="KW-0276">Fatty acid metabolism</keyword>
<organism evidence="6 7">
    <name type="scientific">Novosphingobium sediminicola</name>
    <dbReference type="NCBI Taxonomy" id="563162"/>
    <lineage>
        <taxon>Bacteria</taxon>
        <taxon>Pseudomonadati</taxon>
        <taxon>Pseudomonadota</taxon>
        <taxon>Alphaproteobacteria</taxon>
        <taxon>Sphingomonadales</taxon>
        <taxon>Sphingomonadaceae</taxon>
        <taxon>Novosphingobium</taxon>
    </lineage>
</organism>
<dbReference type="PRINTS" id="PR01071">
    <property type="entry name" value="ACOABIOTINCC"/>
</dbReference>
<dbReference type="PANTHER" id="PTHR45266">
    <property type="entry name" value="OXALOACETATE DECARBOXYLASE ALPHA CHAIN"/>
    <property type="match status" value="1"/>
</dbReference>
<dbReference type="InterPro" id="IPR011053">
    <property type="entry name" value="Single_hybrid_motif"/>
</dbReference>
<dbReference type="InterPro" id="IPR050709">
    <property type="entry name" value="Biotin_Carboxyl_Carrier/Decarb"/>
</dbReference>
<keyword evidence="4" id="KW-0275">Fatty acid biosynthesis</keyword>
<dbReference type="AlphaFoldDB" id="A0A7W6CMS8"/>
<evidence type="ECO:0000313" key="7">
    <source>
        <dbReference type="Proteomes" id="UP000548867"/>
    </source>
</evidence>
<keyword evidence="7" id="KW-1185">Reference proteome</keyword>
<dbReference type="PROSITE" id="PS50968">
    <property type="entry name" value="BIOTINYL_LIPOYL"/>
    <property type="match status" value="1"/>
</dbReference>
<accession>A0A7W6CMS8</accession>
<dbReference type="GO" id="GO:0006633">
    <property type="term" value="P:fatty acid biosynthetic process"/>
    <property type="evidence" value="ECO:0007669"/>
    <property type="project" value="UniProtKB-UniPathway"/>
</dbReference>
<dbReference type="InterPro" id="IPR000089">
    <property type="entry name" value="Biotin_lipoyl"/>
</dbReference>
<name>A0A7W6CMS8_9SPHN</name>
<evidence type="ECO:0000256" key="3">
    <source>
        <dbReference type="ARBA" id="ARBA00023267"/>
    </source>
</evidence>
<proteinExistence type="predicted"/>
<evidence type="ECO:0000313" key="6">
    <source>
        <dbReference type="EMBL" id="MBB3956615.1"/>
    </source>
</evidence>
<protein>
    <recommendedName>
        <fullName evidence="2 4">Biotin carboxyl carrier protein of acetyl-CoA carboxylase</fullName>
    </recommendedName>
</protein>